<dbReference type="AlphaFoldDB" id="A0A8C9PPE5"/>
<accession>A0A8C9PPE5</accession>
<name>A0A8C9PPE5_SPEDA</name>
<keyword evidence="2" id="KW-1185">Reference proteome</keyword>
<evidence type="ECO:0000313" key="1">
    <source>
        <dbReference type="Ensembl" id="ENSSDAP00000013756.1"/>
    </source>
</evidence>
<protein>
    <submittedName>
        <fullName evidence="1">Uncharacterized protein</fullName>
    </submittedName>
</protein>
<dbReference type="Proteomes" id="UP000694422">
    <property type="component" value="Unplaced"/>
</dbReference>
<sequence length="56" mass="6365">MYLLKMRTFCCLSKSVMLNSPNMTEDIVTCFIPCVFKSPLINFAIYPPTKCDLANP</sequence>
<evidence type="ECO:0000313" key="2">
    <source>
        <dbReference type="Proteomes" id="UP000694422"/>
    </source>
</evidence>
<reference evidence="1" key="2">
    <citation type="submission" date="2025-09" db="UniProtKB">
        <authorList>
            <consortium name="Ensembl"/>
        </authorList>
    </citation>
    <scope>IDENTIFICATION</scope>
</reference>
<proteinExistence type="predicted"/>
<dbReference type="Ensembl" id="ENSSDAT00000015601.1">
    <property type="protein sequence ID" value="ENSSDAP00000013756.1"/>
    <property type="gene ID" value="ENSSDAG00000012437.1"/>
</dbReference>
<organism evidence="1 2">
    <name type="scientific">Spermophilus dauricus</name>
    <name type="common">Daurian ground squirrel</name>
    <dbReference type="NCBI Taxonomy" id="99837"/>
    <lineage>
        <taxon>Eukaryota</taxon>
        <taxon>Metazoa</taxon>
        <taxon>Chordata</taxon>
        <taxon>Craniata</taxon>
        <taxon>Vertebrata</taxon>
        <taxon>Euteleostomi</taxon>
        <taxon>Mammalia</taxon>
        <taxon>Eutheria</taxon>
        <taxon>Euarchontoglires</taxon>
        <taxon>Glires</taxon>
        <taxon>Rodentia</taxon>
        <taxon>Sciuromorpha</taxon>
        <taxon>Sciuridae</taxon>
        <taxon>Xerinae</taxon>
        <taxon>Marmotini</taxon>
        <taxon>Spermophilus</taxon>
    </lineage>
</organism>
<reference evidence="1" key="1">
    <citation type="submission" date="2025-08" db="UniProtKB">
        <authorList>
            <consortium name="Ensembl"/>
        </authorList>
    </citation>
    <scope>IDENTIFICATION</scope>
</reference>